<keyword evidence="2" id="KW-0503">Monooxygenase</keyword>
<gene>
    <name evidence="2" type="ORF">D7X12_15520</name>
</gene>
<feature type="domain" description="ABM" evidence="1">
    <location>
        <begin position="2"/>
        <end position="92"/>
    </location>
</feature>
<dbReference type="Pfam" id="PF03992">
    <property type="entry name" value="ABM"/>
    <property type="match status" value="1"/>
</dbReference>
<dbReference type="EMBL" id="RAWG01000085">
    <property type="protein sequence ID" value="RKH42538.1"/>
    <property type="molecule type" value="Genomic_DNA"/>
</dbReference>
<dbReference type="GO" id="GO:0004497">
    <property type="term" value="F:monooxygenase activity"/>
    <property type="evidence" value="ECO:0007669"/>
    <property type="project" value="UniProtKB-KW"/>
</dbReference>
<dbReference type="OrthoDB" id="9798157at2"/>
<dbReference type="SUPFAM" id="SSF54909">
    <property type="entry name" value="Dimeric alpha+beta barrel"/>
    <property type="match status" value="1"/>
</dbReference>
<organism evidence="2 3">
    <name type="scientific">Corallococcus sicarius</name>
    <dbReference type="NCBI Taxonomy" id="2316726"/>
    <lineage>
        <taxon>Bacteria</taxon>
        <taxon>Pseudomonadati</taxon>
        <taxon>Myxococcota</taxon>
        <taxon>Myxococcia</taxon>
        <taxon>Myxococcales</taxon>
        <taxon>Cystobacterineae</taxon>
        <taxon>Myxococcaceae</taxon>
        <taxon>Corallococcus</taxon>
    </lineage>
</organism>
<keyword evidence="3" id="KW-1185">Reference proteome</keyword>
<dbReference type="AlphaFoldDB" id="A0A3A8NE60"/>
<dbReference type="InterPro" id="IPR011008">
    <property type="entry name" value="Dimeric_a/b-barrel"/>
</dbReference>
<dbReference type="InterPro" id="IPR007138">
    <property type="entry name" value="ABM_dom"/>
</dbReference>
<sequence length="104" mass="12112">MIVEYIRYKISESRAQGFEAAYVTAQDSLRASPHCLGFELSRCHDAPEHYILRIQWDSAEGHMQGFRKSAHFPPFLAAIRPYVPDIEEMRHYDVTPVQWTRVTS</sequence>
<proteinExistence type="predicted"/>
<dbReference type="PROSITE" id="PS51725">
    <property type="entry name" value="ABM"/>
    <property type="match status" value="1"/>
</dbReference>
<evidence type="ECO:0000259" key="1">
    <source>
        <dbReference type="PROSITE" id="PS51725"/>
    </source>
</evidence>
<accession>A0A3A8NE60</accession>
<protein>
    <submittedName>
        <fullName evidence="2">Antibiotic biosynthesis monooxygenase</fullName>
    </submittedName>
</protein>
<name>A0A3A8NE60_9BACT</name>
<evidence type="ECO:0000313" key="2">
    <source>
        <dbReference type="EMBL" id="RKH42538.1"/>
    </source>
</evidence>
<dbReference type="RefSeq" id="WP_120626055.1">
    <property type="nucleotide sequence ID" value="NZ_RAWG01000085.1"/>
</dbReference>
<keyword evidence="2" id="KW-0560">Oxidoreductase</keyword>
<reference evidence="3" key="1">
    <citation type="submission" date="2018-09" db="EMBL/GenBank/DDBJ databases">
        <authorList>
            <person name="Livingstone P.G."/>
            <person name="Whitworth D.E."/>
        </authorList>
    </citation>
    <scope>NUCLEOTIDE SEQUENCE [LARGE SCALE GENOMIC DNA]</scope>
    <source>
        <strain evidence="3">CA040B</strain>
    </source>
</reference>
<dbReference type="Proteomes" id="UP000273405">
    <property type="component" value="Unassembled WGS sequence"/>
</dbReference>
<evidence type="ECO:0000313" key="3">
    <source>
        <dbReference type="Proteomes" id="UP000273405"/>
    </source>
</evidence>
<comment type="caution">
    <text evidence="2">The sequence shown here is derived from an EMBL/GenBank/DDBJ whole genome shotgun (WGS) entry which is preliminary data.</text>
</comment>
<dbReference type="Gene3D" id="3.30.70.100">
    <property type="match status" value="1"/>
</dbReference>